<accession>A0A0S4WDY7</accession>
<reference evidence="1" key="1">
    <citation type="submission" date="2015-10" db="EMBL/GenBank/DDBJ databases">
        <authorList>
            <person name="Gilbert D.G."/>
        </authorList>
    </citation>
    <scope>NUCLEOTIDE SEQUENCE</scope>
    <source>
        <strain evidence="1">Phyl III-seqv23</strain>
    </source>
</reference>
<protein>
    <submittedName>
        <fullName evidence="1">Uncharacterized protein</fullName>
    </submittedName>
</protein>
<proteinExistence type="predicted"/>
<evidence type="ECO:0000313" key="1">
    <source>
        <dbReference type="EMBL" id="CUV45020.1"/>
    </source>
</evidence>
<sequence>MRTHNICFWWNYEWQYLTPAQFAQGHEQKELLTSDSTCASY</sequence>
<dbReference type="EMBL" id="LN899827">
    <property type="protein sequence ID" value="CUV45020.1"/>
    <property type="molecule type" value="Genomic_DNA"/>
</dbReference>
<gene>
    <name evidence="1" type="ORF">TO10_v1_240007</name>
</gene>
<dbReference type="AlphaFoldDB" id="A0A0S4WDY7"/>
<name>A0A0S4WDY7_RALSL</name>
<organism evidence="1">
    <name type="scientific">Ralstonia solanacearum</name>
    <name type="common">Pseudomonas solanacearum</name>
    <dbReference type="NCBI Taxonomy" id="305"/>
    <lineage>
        <taxon>Bacteria</taxon>
        <taxon>Pseudomonadati</taxon>
        <taxon>Pseudomonadota</taxon>
        <taxon>Betaproteobacteria</taxon>
        <taxon>Burkholderiales</taxon>
        <taxon>Burkholderiaceae</taxon>
        <taxon>Ralstonia</taxon>
        <taxon>Ralstonia solanacearum species complex</taxon>
    </lineage>
</organism>